<dbReference type="EMBL" id="JXMU01000005">
    <property type="protein sequence ID" value="KPB02082.1"/>
    <property type="molecule type" value="Genomic_DNA"/>
</dbReference>
<feature type="transmembrane region" description="Helical" evidence="1">
    <location>
        <begin position="409"/>
        <end position="427"/>
    </location>
</feature>
<feature type="transmembrane region" description="Helical" evidence="1">
    <location>
        <begin position="143"/>
        <end position="164"/>
    </location>
</feature>
<feature type="transmembrane region" description="Helical" evidence="1">
    <location>
        <begin position="117"/>
        <end position="137"/>
    </location>
</feature>
<feature type="transmembrane region" description="Helical" evidence="1">
    <location>
        <begin position="439"/>
        <end position="457"/>
    </location>
</feature>
<feature type="transmembrane region" description="Helical" evidence="1">
    <location>
        <begin position="355"/>
        <end position="376"/>
    </location>
</feature>
<feature type="transmembrane region" description="Helical" evidence="1">
    <location>
        <begin position="269"/>
        <end position="287"/>
    </location>
</feature>
<proteinExistence type="predicted"/>
<evidence type="ECO:0000313" key="3">
    <source>
        <dbReference type="Proteomes" id="UP000038011"/>
    </source>
</evidence>
<evidence type="ECO:0000313" key="2">
    <source>
        <dbReference type="EMBL" id="KPB02082.1"/>
    </source>
</evidence>
<dbReference type="STRING" id="1514904.SU32_04775"/>
<dbReference type="RefSeq" id="WP_053998208.1">
    <property type="nucleotide sequence ID" value="NZ_JXMU01000005.1"/>
</dbReference>
<feature type="transmembrane region" description="Helical" evidence="1">
    <location>
        <begin position="197"/>
        <end position="226"/>
    </location>
</feature>
<dbReference type="AlphaFoldDB" id="A0A0N0E8C6"/>
<sequence>MAINMQNGTVPNSQEALPRDSFNKSALYALIAVLAVYALAILGGNDASGIKNSDDMMRLVTLRDLLAGQSWFDPFQYRLGLDGGTLMHWSRLVDGPLWLIYSTVEMLTGDSLAAEQITAFIWPALTLFTAVFAVNIACARMGYVAAQIPATIFGAAAFMTSGIFSPGALDHHNIQVALCMLLVAMLVPGRFEVRAHALAGLIAVLMLAIGVETLPYVTIAGVWVTVAFLTGVIHARSAFMFGFWLGVSALLVYLATVQPKDYGAVYCDAYSAFHIGMCSVGGFALAIAAHFSATTKSRLFVLGLAAGAAIVLMLVAFPQCLSNPLASLDPKLKIFWLDGVVETRSVFDLWAADPYQLFGLLGMAVCGMLASLWLVFKSEEKAMRWFGVLSLMLITMAIAVTLWQQRGTLFASALAVLPLSFVFTRLRSQYLHTNAVRDLLKMTAMGLVSLNIFWWVAGAQASVIFAGEQTLQEQARNVSARDYCFSEDVFAPLAKEPRGVVLGATDIGANILKLTNHRALAGPYHRNSDGNLQMIETMLAAPDGAHVLIDEAGVTLIADCINSADANDFKKAAPNGLQAKLHQGEVPSWLEKVPETADTPLVVYRVKPKL</sequence>
<feature type="transmembrane region" description="Helical" evidence="1">
    <location>
        <begin position="383"/>
        <end position="403"/>
    </location>
</feature>
<accession>A0A0N0E8C6</accession>
<organism evidence="2 3">
    <name type="scientific">Ahrensia marina</name>
    <dbReference type="NCBI Taxonomy" id="1514904"/>
    <lineage>
        <taxon>Bacteria</taxon>
        <taxon>Pseudomonadati</taxon>
        <taxon>Pseudomonadota</taxon>
        <taxon>Alphaproteobacteria</taxon>
        <taxon>Hyphomicrobiales</taxon>
        <taxon>Ahrensiaceae</taxon>
        <taxon>Ahrensia</taxon>
    </lineage>
</organism>
<evidence type="ECO:0000256" key="1">
    <source>
        <dbReference type="SAM" id="Phobius"/>
    </source>
</evidence>
<feature type="transmembrane region" description="Helical" evidence="1">
    <location>
        <begin position="299"/>
        <end position="317"/>
    </location>
</feature>
<dbReference type="OrthoDB" id="1082056at2"/>
<protein>
    <submittedName>
        <fullName evidence="2">Uncharacterized protein</fullName>
    </submittedName>
</protein>
<comment type="caution">
    <text evidence="2">The sequence shown here is derived from an EMBL/GenBank/DDBJ whole genome shotgun (WGS) entry which is preliminary data.</text>
</comment>
<feature type="transmembrane region" description="Helical" evidence="1">
    <location>
        <begin position="26"/>
        <end position="48"/>
    </location>
</feature>
<keyword evidence="1" id="KW-1133">Transmembrane helix</keyword>
<keyword evidence="1" id="KW-0812">Transmembrane</keyword>
<feature type="transmembrane region" description="Helical" evidence="1">
    <location>
        <begin position="238"/>
        <end position="257"/>
    </location>
</feature>
<keyword evidence="3" id="KW-1185">Reference proteome</keyword>
<name>A0A0N0E8C6_9HYPH</name>
<keyword evidence="1" id="KW-0472">Membrane</keyword>
<reference evidence="2 3" key="1">
    <citation type="submission" date="2015-01" db="EMBL/GenBank/DDBJ databases">
        <title>Ahrensia donghaiensis sp. nov., a novel dimethylsulphoniopropionate-cleavage bacterium isolated from seawater and emended descriptions of the genus Ahrensia and Ahrensia kielensis.</title>
        <authorList>
            <person name="Liu J."/>
        </authorList>
    </citation>
    <scope>NUCLEOTIDE SEQUENCE [LARGE SCALE GENOMIC DNA]</scope>
    <source>
        <strain evidence="2 3">LZD062</strain>
    </source>
</reference>
<dbReference type="Proteomes" id="UP000038011">
    <property type="component" value="Unassembled WGS sequence"/>
</dbReference>
<gene>
    <name evidence="2" type="ORF">SU32_04775</name>
</gene>
<dbReference type="PATRIC" id="fig|1514904.3.peg.2945"/>